<dbReference type="NCBIfam" id="TIGR00347">
    <property type="entry name" value="bioD"/>
    <property type="match status" value="1"/>
</dbReference>
<keyword evidence="1 2" id="KW-0093">Biotin biosynthesis</keyword>
<evidence type="ECO:0000313" key="4">
    <source>
        <dbReference type="EMBL" id="MBO1324082.1"/>
    </source>
</evidence>
<dbReference type="HAMAP" id="MF_00336">
    <property type="entry name" value="BioD"/>
    <property type="match status" value="1"/>
</dbReference>
<feature type="binding site" evidence="2">
    <location>
        <begin position="373"/>
        <end position="376"/>
    </location>
    <ligand>
        <name>ATP</name>
        <dbReference type="ChEBI" id="CHEBI:30616"/>
    </ligand>
</feature>
<comment type="caution">
    <text evidence="4">The sequence shown here is derived from an EMBL/GenBank/DDBJ whole genome shotgun (WGS) entry which is preliminary data.</text>
</comment>
<comment type="subunit">
    <text evidence="2">Homodimer.</text>
</comment>
<comment type="cofactor">
    <cofactor evidence="2">
        <name>Mg(2+)</name>
        <dbReference type="ChEBI" id="CHEBI:18420"/>
    </cofactor>
</comment>
<dbReference type="Pfam" id="PF13500">
    <property type="entry name" value="AAA_26"/>
    <property type="match status" value="1"/>
</dbReference>
<dbReference type="SUPFAM" id="SSF52540">
    <property type="entry name" value="P-loop containing nucleoside triphosphate hydrolases"/>
    <property type="match status" value="1"/>
</dbReference>
<keyword evidence="2" id="KW-0547">Nucleotide-binding</keyword>
<comment type="subcellular location">
    <subcellularLocation>
        <location evidence="2">Cytoplasm</location>
    </subcellularLocation>
</comment>
<feature type="binding site" evidence="2">
    <location>
        <position position="289"/>
    </location>
    <ligand>
        <name>Mg(2+)</name>
        <dbReference type="ChEBI" id="CHEBI:18420"/>
    </ligand>
</feature>
<feature type="binding site" evidence="2">
    <location>
        <begin position="285"/>
        <end position="290"/>
    </location>
    <ligand>
        <name>ATP</name>
        <dbReference type="ChEBI" id="CHEBI:30616"/>
    </ligand>
</feature>
<dbReference type="CDD" id="cd02440">
    <property type="entry name" value="AdoMet_MTases"/>
    <property type="match status" value="1"/>
</dbReference>
<dbReference type="EMBL" id="JAFVMH010000001">
    <property type="protein sequence ID" value="MBO1324082.1"/>
    <property type="molecule type" value="Genomic_DNA"/>
</dbReference>
<dbReference type="SUPFAM" id="SSF53335">
    <property type="entry name" value="S-adenosyl-L-methionine-dependent methyltransferases"/>
    <property type="match status" value="1"/>
</dbReference>
<protein>
    <recommendedName>
        <fullName evidence="2">ATP-dependent dethiobiotin synthetase BioD</fullName>
        <ecNumber evidence="2">6.3.3.3</ecNumber>
    </recommendedName>
    <alternativeName>
        <fullName evidence="2">DTB synthetase</fullName>
        <shortName evidence="2">DTBS</shortName>
    </alternativeName>
    <alternativeName>
        <fullName evidence="2">Dethiobiotin synthase</fullName>
    </alternativeName>
</protein>
<dbReference type="EC" id="6.3.3.3" evidence="2"/>
<dbReference type="InterPro" id="IPR029063">
    <property type="entry name" value="SAM-dependent_MTases_sf"/>
</dbReference>
<comment type="similarity">
    <text evidence="2">Belongs to the dethiobiotin synthetase family.</text>
</comment>
<dbReference type="CDD" id="cd03109">
    <property type="entry name" value="DTBS"/>
    <property type="match status" value="1"/>
</dbReference>
<dbReference type="PANTHER" id="PTHR43210">
    <property type="entry name" value="DETHIOBIOTIN SYNTHETASE"/>
    <property type="match status" value="1"/>
</dbReference>
<dbReference type="Gene3D" id="3.40.50.300">
    <property type="entry name" value="P-loop containing nucleotide triphosphate hydrolases"/>
    <property type="match status" value="1"/>
</dbReference>
<gene>
    <name evidence="2 4" type="primary">bioD</name>
    <name evidence="4" type="ORF">J2D77_02775</name>
</gene>
<keyword evidence="2" id="KW-0460">Magnesium</keyword>
<feature type="active site" evidence="2">
    <location>
        <position position="305"/>
    </location>
</feature>
<dbReference type="GO" id="GO:0005737">
    <property type="term" value="C:cytoplasm"/>
    <property type="evidence" value="ECO:0007669"/>
    <property type="project" value="UniProtKB-SubCell"/>
</dbReference>
<name>A0A939HMJ0_9PROT</name>
<feature type="domain" description="Methyltransferase type 12" evidence="3">
    <location>
        <begin position="63"/>
        <end position="160"/>
    </location>
</feature>
<keyword evidence="2 4" id="KW-0436">Ligase</keyword>
<dbReference type="InterPro" id="IPR027417">
    <property type="entry name" value="P-loop_NTPase"/>
</dbReference>
<feature type="binding site" evidence="2">
    <location>
        <position position="373"/>
    </location>
    <ligand>
        <name>Mg(2+)</name>
        <dbReference type="ChEBI" id="CHEBI:18420"/>
    </ligand>
</feature>
<comment type="function">
    <text evidence="2">Catalyzes a mechanistically unusual reaction, the ATP-dependent insertion of CO2 between the N7 and N8 nitrogen atoms of 7,8-diaminopelargonic acid (DAPA, also called 7,8-diammoniononanoate) to form a ureido ring.</text>
</comment>
<comment type="pathway">
    <text evidence="2">Cofactor biosynthesis; biotin biosynthesis; biotin from 7,8-diaminononanoate: step 1/2.</text>
</comment>
<feature type="binding site" evidence="2">
    <location>
        <position position="317"/>
    </location>
    <ligand>
        <name>ATP</name>
        <dbReference type="ChEBI" id="CHEBI:30616"/>
    </ligand>
</feature>
<keyword evidence="2" id="KW-0963">Cytoplasm</keyword>
<dbReference type="AlphaFoldDB" id="A0A939HMJ0"/>
<dbReference type="GO" id="GO:0005524">
    <property type="term" value="F:ATP binding"/>
    <property type="evidence" value="ECO:0007669"/>
    <property type="project" value="UniProtKB-UniRule"/>
</dbReference>
<dbReference type="InterPro" id="IPR013217">
    <property type="entry name" value="Methyltransf_12"/>
</dbReference>
<evidence type="ECO:0000256" key="1">
    <source>
        <dbReference type="ARBA" id="ARBA00022756"/>
    </source>
</evidence>
<dbReference type="Pfam" id="PF08242">
    <property type="entry name" value="Methyltransf_12"/>
    <property type="match status" value="1"/>
</dbReference>
<dbReference type="Gene3D" id="3.40.50.150">
    <property type="entry name" value="Vaccinia Virus protein VP39"/>
    <property type="match status" value="1"/>
</dbReference>
<dbReference type="GO" id="GO:0009102">
    <property type="term" value="P:biotin biosynthetic process"/>
    <property type="evidence" value="ECO:0007669"/>
    <property type="project" value="UniProtKB-UniRule"/>
</dbReference>
<dbReference type="GO" id="GO:0000287">
    <property type="term" value="F:magnesium ion binding"/>
    <property type="evidence" value="ECO:0007669"/>
    <property type="project" value="UniProtKB-UniRule"/>
</dbReference>
<keyword evidence="2" id="KW-0067">ATP-binding</keyword>
<evidence type="ECO:0000259" key="3">
    <source>
        <dbReference type="Pfam" id="PF08242"/>
    </source>
</evidence>
<feature type="binding site" evidence="2">
    <location>
        <position position="317"/>
    </location>
    <ligand>
        <name>Mg(2+)</name>
        <dbReference type="ChEBI" id="CHEBI:18420"/>
    </ligand>
</feature>
<proteinExistence type="inferred from homology"/>
<evidence type="ECO:0000256" key="2">
    <source>
        <dbReference type="HAMAP-Rule" id="MF_00336"/>
    </source>
</evidence>
<reference evidence="4" key="1">
    <citation type="submission" date="2021-03" db="EMBL/GenBank/DDBJ databases">
        <title>The complete genome sequence of Acetobacter sp. TBRC 12339.</title>
        <authorList>
            <person name="Charoenyingcharoen P."/>
            <person name="Yukphan P."/>
        </authorList>
    </citation>
    <scope>NUCLEOTIDE SEQUENCE</scope>
    <source>
        <strain evidence="4">TBRC 12339</strain>
    </source>
</reference>
<dbReference type="GO" id="GO:0004141">
    <property type="term" value="F:dethiobiotin synthase activity"/>
    <property type="evidence" value="ECO:0007669"/>
    <property type="project" value="UniProtKB-UniRule"/>
</dbReference>
<evidence type="ECO:0000313" key="5">
    <source>
        <dbReference type="Proteomes" id="UP000664073"/>
    </source>
</evidence>
<dbReference type="InterPro" id="IPR004472">
    <property type="entry name" value="DTB_synth_BioD"/>
</dbReference>
<feature type="binding site" evidence="2">
    <location>
        <position position="309"/>
    </location>
    <ligand>
        <name>substrate</name>
    </ligand>
</feature>
<keyword evidence="5" id="KW-1185">Reference proteome</keyword>
<organism evidence="4 5">
    <name type="scientific">Acetobacter garciniae</name>
    <dbReference type="NCBI Taxonomy" id="2817435"/>
    <lineage>
        <taxon>Bacteria</taxon>
        <taxon>Pseudomonadati</taxon>
        <taxon>Pseudomonadota</taxon>
        <taxon>Alphaproteobacteria</taxon>
        <taxon>Acetobacterales</taxon>
        <taxon>Acetobacteraceae</taxon>
        <taxon>Acetobacter</taxon>
    </lineage>
</organism>
<sequence length="492" mass="52332">MTPTPSTPRAALIGRSFDNAERYDTAAVVQRLSAGELAAEIAHALAAGAWPAHEAEHGPARILEIGCGTGLLTEQLHARWPQAEIVATDYSPRMVARARDRMAAFLPDRHRAMFHVMDATRPDVDGPFDVICGNMVLQWLENPAEVLQKLAVLLAPGGLLGVSTLLGGTFAQWRAACAAEGAQAATPTYPNAKTVAGWTPYPCSGAWRVARYEQVFPTGLDFLRHLKTTGAAVPREGGGRLSVGQIRRAADRLNAGGGAISWELAYGCFRRPPRQGVFVTGTDTGVGKTLISACLVQRWQALYWKPLQSGLAEDEGDTATVARLVPGAHCFPPAGAYQAPLSPQAAARAQAEQVDPARLALPLAEPHRPLVVEGAGGLMVPATDEMMMIDLAALWGLPVVLVARSGLGTLNHTLLSLGALRERGIAVAGVVLNGPANPENRRTIESLGKVRILAEIPWCEDVTPRTLAELAARLPSWEETFAPSWPGGRTGT</sequence>
<dbReference type="RefSeq" id="WP_207844738.1">
    <property type="nucleotide sequence ID" value="NZ_JAFVMH010000001.1"/>
</dbReference>
<keyword evidence="2" id="KW-0479">Metal-binding</keyword>
<dbReference type="Proteomes" id="UP000664073">
    <property type="component" value="Unassembled WGS sequence"/>
</dbReference>
<comment type="caution">
    <text evidence="2">Lacks conserved residue(s) required for the propagation of feature annotation.</text>
</comment>
<accession>A0A939HMJ0</accession>
<comment type="catalytic activity">
    <reaction evidence="2">
        <text>(7R,8S)-7,8-diammoniononanoate + CO2 + ATP = (4R,5S)-dethiobiotin + ADP + phosphate + 3 H(+)</text>
        <dbReference type="Rhea" id="RHEA:15805"/>
        <dbReference type="ChEBI" id="CHEBI:15378"/>
        <dbReference type="ChEBI" id="CHEBI:16526"/>
        <dbReference type="ChEBI" id="CHEBI:30616"/>
        <dbReference type="ChEBI" id="CHEBI:43474"/>
        <dbReference type="ChEBI" id="CHEBI:149469"/>
        <dbReference type="ChEBI" id="CHEBI:149473"/>
        <dbReference type="ChEBI" id="CHEBI:456216"/>
        <dbReference type="EC" id="6.3.3.3"/>
    </reaction>
</comment>
<dbReference type="PANTHER" id="PTHR43210:SF5">
    <property type="entry name" value="DETHIOBIOTIN SYNTHETASE"/>
    <property type="match status" value="1"/>
</dbReference>